<evidence type="ECO:0000256" key="1">
    <source>
        <dbReference type="ARBA" id="ARBA00034120"/>
    </source>
</evidence>
<dbReference type="Proteomes" id="UP000502004">
    <property type="component" value="Chromosome"/>
</dbReference>
<organism evidence="3 4">
    <name type="scientific">Allofrancisella inopinata</name>
    <dbReference type="NCBI Taxonomy" id="1085647"/>
    <lineage>
        <taxon>Bacteria</taxon>
        <taxon>Pseudomonadati</taxon>
        <taxon>Pseudomonadota</taxon>
        <taxon>Gammaproteobacteria</taxon>
        <taxon>Thiotrichales</taxon>
        <taxon>Francisellaceae</taxon>
        <taxon>Allofrancisella</taxon>
    </lineage>
</organism>
<dbReference type="PROSITE" id="PS50878">
    <property type="entry name" value="RT_POL"/>
    <property type="match status" value="1"/>
</dbReference>
<dbReference type="InterPro" id="IPR000477">
    <property type="entry name" value="RT_dom"/>
</dbReference>
<dbReference type="KEGG" id="aii:E4K63_01540"/>
<feature type="domain" description="Reverse transcriptase" evidence="2">
    <location>
        <begin position="1"/>
        <end position="267"/>
    </location>
</feature>
<dbReference type="AlphaFoldDB" id="A0AAE6YIY6"/>
<evidence type="ECO:0000259" key="2">
    <source>
        <dbReference type="PROSITE" id="PS50878"/>
    </source>
</evidence>
<dbReference type="PANTHER" id="PTHR34047:SF8">
    <property type="entry name" value="PROTEIN YKFC"/>
    <property type="match status" value="1"/>
</dbReference>
<name>A0AAE6YIY6_9GAMM</name>
<gene>
    <name evidence="3" type="ORF">E4K63_01540</name>
</gene>
<evidence type="ECO:0000313" key="4">
    <source>
        <dbReference type="Proteomes" id="UP000502004"/>
    </source>
</evidence>
<comment type="similarity">
    <text evidence="1">Belongs to the bacterial reverse transcriptase family.</text>
</comment>
<proteinExistence type="inferred from homology"/>
<dbReference type="CDD" id="cd01651">
    <property type="entry name" value="RT_G2_intron"/>
    <property type="match status" value="1"/>
</dbReference>
<dbReference type="InterPro" id="IPR043502">
    <property type="entry name" value="DNA/RNA_pol_sf"/>
</dbReference>
<dbReference type="PANTHER" id="PTHR34047">
    <property type="entry name" value="NUCLEAR INTRON MATURASE 1, MITOCHONDRIAL-RELATED"/>
    <property type="match status" value="1"/>
</dbReference>
<protein>
    <recommendedName>
        <fullName evidence="2">Reverse transcriptase domain-containing protein</fullName>
    </recommendedName>
</protein>
<reference evidence="3 4" key="1">
    <citation type="submission" date="2019-03" db="EMBL/GenBank/DDBJ databases">
        <title>Complete Genome Sequence of Allofrancisella inopinata Strain SYSU YG23 Isolated from Water-Cooling Systems in China.</title>
        <authorList>
            <person name="Ohrman C."/>
            <person name="Uneklint I."/>
            <person name="Sjodin A."/>
        </authorList>
    </citation>
    <scope>NUCLEOTIDE SEQUENCE [LARGE SCALE GENOMIC DNA]</scope>
    <source>
        <strain evidence="3 4">SYSU YG23</strain>
    </source>
</reference>
<dbReference type="Pfam" id="PF00078">
    <property type="entry name" value="RVT_1"/>
    <property type="match status" value="1"/>
</dbReference>
<accession>A0AAE6YIY6</accession>
<dbReference type="InterPro" id="IPR051083">
    <property type="entry name" value="GrpII_Intron_Splice-Mob/Def"/>
</dbReference>
<evidence type="ECO:0000313" key="3">
    <source>
        <dbReference type="EMBL" id="QIV95589.1"/>
    </source>
</evidence>
<sequence>MLKVEKHLSWLFRNRRKSHYNSDYWHFKRAIDTNKENITYINNLLNSGNYFFEPATVINNSKTGEMLCIWGSQVSLVLKTLAEDIKSRYENVFSKNCVSNKLNSGVKQAFSVVNKYIKTHKCIYRTDIKKFYNSINHNILLQKLTKFSTFYEHKVIKTHLDRIEWRNGSYIEIKKGISKSSPLSPVLGCIYLHQLDLAMKNLGGVIYQRYTDDFIIMATTKHKLREAVKIVKQILQELKLEEHPDKTDYRNFNNPNAKPFEFLGVKISRKGVYAIRSSTELNFLIKINQLYEYLLLIIKLKKMVRVDTRIEIEIIKKLLCK</sequence>
<dbReference type="EMBL" id="CP038241">
    <property type="protein sequence ID" value="QIV95589.1"/>
    <property type="molecule type" value="Genomic_DNA"/>
</dbReference>
<dbReference type="SUPFAM" id="SSF56672">
    <property type="entry name" value="DNA/RNA polymerases"/>
    <property type="match status" value="1"/>
</dbReference>
<keyword evidence="4" id="KW-1185">Reference proteome</keyword>